<evidence type="ECO:0000256" key="1">
    <source>
        <dbReference type="SAM" id="MobiDB-lite"/>
    </source>
</evidence>
<organism evidence="2 3">
    <name type="scientific">Oldenlandia corymbosa var. corymbosa</name>
    <dbReference type="NCBI Taxonomy" id="529605"/>
    <lineage>
        <taxon>Eukaryota</taxon>
        <taxon>Viridiplantae</taxon>
        <taxon>Streptophyta</taxon>
        <taxon>Embryophyta</taxon>
        <taxon>Tracheophyta</taxon>
        <taxon>Spermatophyta</taxon>
        <taxon>Magnoliopsida</taxon>
        <taxon>eudicotyledons</taxon>
        <taxon>Gunneridae</taxon>
        <taxon>Pentapetalae</taxon>
        <taxon>asterids</taxon>
        <taxon>lamiids</taxon>
        <taxon>Gentianales</taxon>
        <taxon>Rubiaceae</taxon>
        <taxon>Rubioideae</taxon>
        <taxon>Spermacoceae</taxon>
        <taxon>Hedyotis-Oldenlandia complex</taxon>
        <taxon>Oldenlandia</taxon>
    </lineage>
</organism>
<keyword evidence="3" id="KW-1185">Reference proteome</keyword>
<feature type="compositionally biased region" description="Low complexity" evidence="1">
    <location>
        <begin position="56"/>
        <end position="66"/>
    </location>
</feature>
<feature type="compositionally biased region" description="Basic and acidic residues" evidence="1">
    <location>
        <begin position="37"/>
        <end position="53"/>
    </location>
</feature>
<dbReference type="EMBL" id="OX459119">
    <property type="protein sequence ID" value="CAI9094330.1"/>
    <property type="molecule type" value="Genomic_DNA"/>
</dbReference>
<feature type="region of interest" description="Disordered" evidence="1">
    <location>
        <begin position="37"/>
        <end position="116"/>
    </location>
</feature>
<protein>
    <submittedName>
        <fullName evidence="2">OLC1v1030053C1</fullName>
    </submittedName>
</protein>
<name>A0AAV1CFY5_OLDCO</name>
<evidence type="ECO:0000313" key="2">
    <source>
        <dbReference type="EMBL" id="CAI9094330.1"/>
    </source>
</evidence>
<accession>A0AAV1CFY5</accession>
<evidence type="ECO:0000313" key="3">
    <source>
        <dbReference type="Proteomes" id="UP001161247"/>
    </source>
</evidence>
<proteinExistence type="predicted"/>
<dbReference type="AlphaFoldDB" id="A0AAV1CFY5"/>
<gene>
    <name evidence="2" type="ORF">OLC1_LOCUS5520</name>
</gene>
<reference evidence="2" key="1">
    <citation type="submission" date="2023-03" db="EMBL/GenBank/DDBJ databases">
        <authorList>
            <person name="Julca I."/>
        </authorList>
    </citation>
    <scope>NUCLEOTIDE SEQUENCE</scope>
</reference>
<sequence>MLNLDKPEKAAVEDMIVFGDNVAPLVLKTLAVEDDLFQGKDRQNNTQPDRCDIGEDAASPTAATADSDQRNNGEVALVLRTLAVDDDPSQERDRQLSTQLDQCKSGEDCFSNGSHR</sequence>
<dbReference type="Proteomes" id="UP001161247">
    <property type="component" value="Chromosome 2"/>
</dbReference>